<evidence type="ECO:0000313" key="3">
    <source>
        <dbReference type="Proteomes" id="UP000001075"/>
    </source>
</evidence>
<dbReference type="SUPFAM" id="SSF109640">
    <property type="entry name" value="KRAB domain (Kruppel-associated box)"/>
    <property type="match status" value="1"/>
</dbReference>
<sequence length="80" mass="9219">MLENYSSLMFLGYCMTKPELIFKLERGFGPWSVVEASLQSLPGVHKMTTPIENHQEYHNGFLWPVEITNSQTSNEEIVEN</sequence>
<dbReference type="InterPro" id="IPR001909">
    <property type="entry name" value="KRAB"/>
</dbReference>
<evidence type="ECO:0000313" key="2">
    <source>
        <dbReference type="EMBL" id="EGW04650.1"/>
    </source>
</evidence>
<feature type="domain" description="KRAB" evidence="1">
    <location>
        <begin position="1"/>
        <end position="43"/>
    </location>
</feature>
<name>G3HZJ0_CRIGR</name>
<dbReference type="eggNOG" id="KOG1721">
    <property type="taxonomic scope" value="Eukaryota"/>
</dbReference>
<organism evidence="2 3">
    <name type="scientific">Cricetulus griseus</name>
    <name type="common">Chinese hamster</name>
    <name type="synonym">Cricetulus barabensis griseus</name>
    <dbReference type="NCBI Taxonomy" id="10029"/>
    <lineage>
        <taxon>Eukaryota</taxon>
        <taxon>Metazoa</taxon>
        <taxon>Chordata</taxon>
        <taxon>Craniata</taxon>
        <taxon>Vertebrata</taxon>
        <taxon>Euteleostomi</taxon>
        <taxon>Mammalia</taxon>
        <taxon>Eutheria</taxon>
        <taxon>Euarchontoglires</taxon>
        <taxon>Glires</taxon>
        <taxon>Rodentia</taxon>
        <taxon>Myomorpha</taxon>
        <taxon>Muroidea</taxon>
        <taxon>Cricetidae</taxon>
        <taxon>Cricetinae</taxon>
        <taxon>Cricetulus</taxon>
    </lineage>
</organism>
<proteinExistence type="predicted"/>
<dbReference type="STRING" id="10029.G3HZJ0"/>
<dbReference type="PaxDb" id="10029-XP_007621955.1"/>
<dbReference type="PROSITE" id="PS50805">
    <property type="entry name" value="KRAB"/>
    <property type="match status" value="1"/>
</dbReference>
<dbReference type="EMBL" id="JH000971">
    <property type="protein sequence ID" value="EGW04650.1"/>
    <property type="molecule type" value="Genomic_DNA"/>
</dbReference>
<gene>
    <name evidence="2" type="ORF">I79_016495</name>
</gene>
<reference evidence="3" key="1">
    <citation type="journal article" date="2011" name="Nat. Biotechnol.">
        <title>The genomic sequence of the Chinese hamster ovary (CHO)-K1 cell line.</title>
        <authorList>
            <person name="Xu X."/>
            <person name="Nagarajan H."/>
            <person name="Lewis N.E."/>
            <person name="Pan S."/>
            <person name="Cai Z."/>
            <person name="Liu X."/>
            <person name="Chen W."/>
            <person name="Xie M."/>
            <person name="Wang W."/>
            <person name="Hammond S."/>
            <person name="Andersen M.R."/>
            <person name="Neff N."/>
            <person name="Passarelli B."/>
            <person name="Koh W."/>
            <person name="Fan H.C."/>
            <person name="Wang J."/>
            <person name="Gui Y."/>
            <person name="Lee K.H."/>
            <person name="Betenbaugh M.J."/>
            <person name="Quake S.R."/>
            <person name="Famili I."/>
            <person name="Palsson B.O."/>
            <person name="Wang J."/>
        </authorList>
    </citation>
    <scope>NUCLEOTIDE SEQUENCE [LARGE SCALE GENOMIC DNA]</scope>
    <source>
        <strain evidence="3">CHO K1 cell line</strain>
    </source>
</reference>
<dbReference type="GO" id="GO:0006355">
    <property type="term" value="P:regulation of DNA-templated transcription"/>
    <property type="evidence" value="ECO:0007669"/>
    <property type="project" value="InterPro"/>
</dbReference>
<dbReference type="InParanoid" id="G3HZJ0"/>
<protein>
    <submittedName>
        <fullName evidence="2">Zinc finger protein 717</fullName>
    </submittedName>
</protein>
<dbReference type="InterPro" id="IPR036051">
    <property type="entry name" value="KRAB_dom_sf"/>
</dbReference>
<dbReference type="AlphaFoldDB" id="G3HZJ0"/>
<dbReference type="Proteomes" id="UP000001075">
    <property type="component" value="Unassembled WGS sequence"/>
</dbReference>
<accession>G3HZJ0</accession>
<evidence type="ECO:0000259" key="1">
    <source>
        <dbReference type="PROSITE" id="PS50805"/>
    </source>
</evidence>